<keyword evidence="3" id="KW-1185">Reference proteome</keyword>
<dbReference type="EMBL" id="RCYZ01000006">
    <property type="protein sequence ID" value="TPG64436.1"/>
    <property type="molecule type" value="Genomic_DNA"/>
</dbReference>
<sequence>MPVSKAPAARRGFFIAIPPAFCLIMAAKNPVQYYPWHHFVLLPAALILAGYGITRYVHVAGDDDQIARLWFTVAALAVVGLGVLLMLRQHYALTLQDRICRLEVRQRYFEVSGQRFAPLEKDLSLKQILTLRLAGDAELPALAQAAAKEQLSPADIQARITNFQFDAMRV</sequence>
<dbReference type="InterPro" id="IPR045385">
    <property type="entry name" value="DUF6526"/>
</dbReference>
<dbReference type="Proteomes" id="UP000317646">
    <property type="component" value="Unassembled WGS sequence"/>
</dbReference>
<gene>
    <name evidence="2" type="ORF">EAH73_14755</name>
</gene>
<reference evidence="2 3" key="1">
    <citation type="journal article" date="2019" name="Environ. Microbiol.">
        <title>Species interactions and distinct microbial communities in high Arctic permafrost affected cryosols are associated with the CH4 and CO2 gas fluxes.</title>
        <authorList>
            <person name="Altshuler I."/>
            <person name="Hamel J."/>
            <person name="Turney S."/>
            <person name="Magnuson E."/>
            <person name="Levesque R."/>
            <person name="Greer C."/>
            <person name="Whyte L.G."/>
        </authorList>
    </citation>
    <scope>NUCLEOTIDE SEQUENCE [LARGE SCALE GENOMIC DNA]</scope>
    <source>
        <strain evidence="2 3">S9.2P</strain>
    </source>
</reference>
<keyword evidence="1" id="KW-1133">Transmembrane helix</keyword>
<name>A0A502GTY8_9BACT</name>
<organism evidence="2 3">
    <name type="scientific">Hymenobacter nivis</name>
    <dbReference type="NCBI Taxonomy" id="1850093"/>
    <lineage>
        <taxon>Bacteria</taxon>
        <taxon>Pseudomonadati</taxon>
        <taxon>Bacteroidota</taxon>
        <taxon>Cytophagia</taxon>
        <taxon>Cytophagales</taxon>
        <taxon>Hymenobacteraceae</taxon>
        <taxon>Hymenobacter</taxon>
    </lineage>
</organism>
<proteinExistence type="predicted"/>
<feature type="transmembrane region" description="Helical" evidence="1">
    <location>
        <begin position="69"/>
        <end position="87"/>
    </location>
</feature>
<keyword evidence="1" id="KW-0472">Membrane</keyword>
<evidence type="ECO:0000256" key="1">
    <source>
        <dbReference type="SAM" id="Phobius"/>
    </source>
</evidence>
<dbReference type="AlphaFoldDB" id="A0A502GTY8"/>
<comment type="caution">
    <text evidence="2">The sequence shown here is derived from an EMBL/GenBank/DDBJ whole genome shotgun (WGS) entry which is preliminary data.</text>
</comment>
<keyword evidence="1" id="KW-0812">Transmembrane</keyword>
<dbReference type="Pfam" id="PF20136">
    <property type="entry name" value="DUF6526"/>
    <property type="match status" value="1"/>
</dbReference>
<evidence type="ECO:0000313" key="3">
    <source>
        <dbReference type="Proteomes" id="UP000317646"/>
    </source>
</evidence>
<feature type="transmembrane region" description="Helical" evidence="1">
    <location>
        <begin position="36"/>
        <end position="57"/>
    </location>
</feature>
<protein>
    <submittedName>
        <fullName evidence="2">Uncharacterized protein</fullName>
    </submittedName>
</protein>
<accession>A0A502GTY8</accession>
<evidence type="ECO:0000313" key="2">
    <source>
        <dbReference type="EMBL" id="TPG64436.1"/>
    </source>
</evidence>